<dbReference type="EMBL" id="MLAK01001426">
    <property type="protein sequence ID" value="OHS93156.1"/>
    <property type="molecule type" value="Genomic_DNA"/>
</dbReference>
<dbReference type="GeneID" id="94831046"/>
<reference evidence="1" key="1">
    <citation type="submission" date="2016-10" db="EMBL/GenBank/DDBJ databases">
        <authorList>
            <person name="Benchimol M."/>
            <person name="Almeida L.G."/>
            <person name="Vasconcelos A.T."/>
            <person name="Perreira-Neves A."/>
            <person name="Rosa I.A."/>
            <person name="Tasca T."/>
            <person name="Bogo M.R."/>
            <person name="de Souza W."/>
        </authorList>
    </citation>
    <scope>NUCLEOTIDE SEQUENCE [LARGE SCALE GENOMIC DNA]</scope>
    <source>
        <strain evidence="1">K</strain>
    </source>
</reference>
<evidence type="ECO:0000313" key="2">
    <source>
        <dbReference type="Proteomes" id="UP000179807"/>
    </source>
</evidence>
<accession>A0A1J4J7H5</accession>
<gene>
    <name evidence="1" type="ORF">TRFO_11963</name>
</gene>
<evidence type="ECO:0000313" key="1">
    <source>
        <dbReference type="EMBL" id="OHS93156.1"/>
    </source>
</evidence>
<dbReference type="Proteomes" id="UP000179807">
    <property type="component" value="Unassembled WGS sequence"/>
</dbReference>
<organism evidence="1 2">
    <name type="scientific">Tritrichomonas foetus</name>
    <dbReference type="NCBI Taxonomy" id="1144522"/>
    <lineage>
        <taxon>Eukaryota</taxon>
        <taxon>Metamonada</taxon>
        <taxon>Parabasalia</taxon>
        <taxon>Tritrichomonadida</taxon>
        <taxon>Tritrichomonadidae</taxon>
        <taxon>Tritrichomonas</taxon>
    </lineage>
</organism>
<dbReference type="VEuPathDB" id="TrichDB:TRFO_11963"/>
<dbReference type="RefSeq" id="XP_068346293.1">
    <property type="nucleotide sequence ID" value="XM_068496342.1"/>
</dbReference>
<name>A0A1J4J7H5_9EUKA</name>
<protein>
    <submittedName>
        <fullName evidence="1">Uncharacterized protein</fullName>
    </submittedName>
</protein>
<comment type="caution">
    <text evidence="1">The sequence shown here is derived from an EMBL/GenBank/DDBJ whole genome shotgun (WGS) entry which is preliminary data.</text>
</comment>
<proteinExistence type="predicted"/>
<dbReference type="AlphaFoldDB" id="A0A1J4J7H5"/>
<keyword evidence="2" id="KW-1185">Reference proteome</keyword>
<sequence>MENQNQTSIQIQQELPTMLPVTLPTTPTTPEVVSEQFCFIDVPDFVVDDYFAFDLSDPTEFSFDEESQEFPYSY</sequence>